<feature type="signal peptide" evidence="4">
    <location>
        <begin position="1"/>
        <end position="20"/>
    </location>
</feature>
<comment type="subcellular location">
    <subcellularLocation>
        <location evidence="1">Cell envelope</location>
    </subcellularLocation>
</comment>
<dbReference type="Proteomes" id="UP000078272">
    <property type="component" value="Unassembled WGS sequence"/>
</dbReference>
<feature type="domain" description="Periplasmic binding protein" evidence="5">
    <location>
        <begin position="24"/>
        <end position="279"/>
    </location>
</feature>
<evidence type="ECO:0000256" key="2">
    <source>
        <dbReference type="ARBA" id="ARBA00007639"/>
    </source>
</evidence>
<dbReference type="PANTHER" id="PTHR46847">
    <property type="entry name" value="D-ALLOSE-BINDING PERIPLASMIC PROTEIN-RELATED"/>
    <property type="match status" value="1"/>
</dbReference>
<dbReference type="GO" id="GO:0030246">
    <property type="term" value="F:carbohydrate binding"/>
    <property type="evidence" value="ECO:0007669"/>
    <property type="project" value="UniProtKB-ARBA"/>
</dbReference>
<protein>
    <recommendedName>
        <fullName evidence="5">Periplasmic binding protein domain-containing protein</fullName>
    </recommendedName>
</protein>
<evidence type="ECO:0000259" key="5">
    <source>
        <dbReference type="Pfam" id="PF13407"/>
    </source>
</evidence>
<dbReference type="GO" id="GO:0030313">
    <property type="term" value="C:cell envelope"/>
    <property type="evidence" value="ECO:0007669"/>
    <property type="project" value="UniProtKB-SubCell"/>
</dbReference>
<dbReference type="Gene3D" id="3.40.50.2300">
    <property type="match status" value="2"/>
</dbReference>
<organism evidence="6 7">
    <name type="scientific">Aureimonas ureilytica</name>
    <dbReference type="NCBI Taxonomy" id="401562"/>
    <lineage>
        <taxon>Bacteria</taxon>
        <taxon>Pseudomonadati</taxon>
        <taxon>Pseudomonadota</taxon>
        <taxon>Alphaproteobacteria</taxon>
        <taxon>Hyphomicrobiales</taxon>
        <taxon>Aurantimonadaceae</taxon>
        <taxon>Aureimonas</taxon>
    </lineage>
</organism>
<dbReference type="EMBL" id="LDPZ01000006">
    <property type="protein sequence ID" value="KTQ97830.1"/>
    <property type="molecule type" value="Genomic_DNA"/>
</dbReference>
<name>A0A175RCP8_9HYPH</name>
<evidence type="ECO:0000313" key="6">
    <source>
        <dbReference type="EMBL" id="KTQ97830.1"/>
    </source>
</evidence>
<comment type="caution">
    <text evidence="6">The sequence shown here is derived from an EMBL/GenBank/DDBJ whole genome shotgun (WGS) entry which is preliminary data.</text>
</comment>
<dbReference type="AlphaFoldDB" id="A0A175RCP8"/>
<dbReference type="InterPro" id="IPR025997">
    <property type="entry name" value="SBP_2_dom"/>
</dbReference>
<dbReference type="PANTHER" id="PTHR46847:SF1">
    <property type="entry name" value="D-ALLOSE-BINDING PERIPLASMIC PROTEIN-RELATED"/>
    <property type="match status" value="1"/>
</dbReference>
<accession>A0A175RCP8</accession>
<keyword evidence="3 4" id="KW-0732">Signal</keyword>
<reference evidence="6 7" key="1">
    <citation type="journal article" date="2016" name="Front. Microbiol.">
        <title>Genomic Resource of Rice Seed Associated Bacteria.</title>
        <authorList>
            <person name="Midha S."/>
            <person name="Bansal K."/>
            <person name="Sharma S."/>
            <person name="Kumar N."/>
            <person name="Patil P.P."/>
            <person name="Chaudhry V."/>
            <person name="Patil P.B."/>
        </authorList>
    </citation>
    <scope>NUCLEOTIDE SEQUENCE [LARGE SCALE GENOMIC DNA]</scope>
    <source>
        <strain evidence="6 7">NS226</strain>
    </source>
</reference>
<dbReference type="STRING" id="401562.NS365_05900"/>
<feature type="chain" id="PRO_5008041800" description="Periplasmic binding protein domain-containing protein" evidence="4">
    <location>
        <begin position="21"/>
        <end position="307"/>
    </location>
</feature>
<proteinExistence type="inferred from homology"/>
<dbReference type="OrthoDB" id="9773673at2"/>
<sequence>MRRTVIAFLLQAALLSGAGAQTLGLAMPRTDDAFRATIAQGVRKATADAGLQLDVSDAQNDSRLQIENAKRQINDGVSALIVLGLDGDAEMEIRAAAAEARIPLVFVNHEPHHDLLDERTVYVGSEERVAGTLQGQEVCRVLGGKGTAVIMIGELTHPAAKARTRYVREVLSTPECSGIEIQEEQSANWDTGEGEALMQLFLEGGLKPDAVISNNDAMALGAVNALKKAKQKAFVIGVDAIDPALDALVKRELDATVLQDGPAQGALAVDLARRMMAGETVPPLNWIPFRLVLPADAPALIAQRAGH</sequence>
<dbReference type="SUPFAM" id="SSF53822">
    <property type="entry name" value="Periplasmic binding protein-like I"/>
    <property type="match status" value="1"/>
</dbReference>
<evidence type="ECO:0000256" key="3">
    <source>
        <dbReference type="ARBA" id="ARBA00022729"/>
    </source>
</evidence>
<evidence type="ECO:0000256" key="1">
    <source>
        <dbReference type="ARBA" id="ARBA00004196"/>
    </source>
</evidence>
<comment type="similarity">
    <text evidence="2">Belongs to the bacterial solute-binding protein 2 family.</text>
</comment>
<evidence type="ECO:0000256" key="4">
    <source>
        <dbReference type="SAM" id="SignalP"/>
    </source>
</evidence>
<dbReference type="PATRIC" id="fig|401562.3.peg.4357"/>
<evidence type="ECO:0000313" key="7">
    <source>
        <dbReference type="Proteomes" id="UP000078272"/>
    </source>
</evidence>
<gene>
    <name evidence="6" type="ORF">NS226_04145</name>
</gene>
<dbReference type="InterPro" id="IPR028082">
    <property type="entry name" value="Peripla_BP_I"/>
</dbReference>
<dbReference type="Pfam" id="PF13407">
    <property type="entry name" value="Peripla_BP_4"/>
    <property type="match status" value="1"/>
</dbReference>
<dbReference type="RefSeq" id="WP_058633898.1">
    <property type="nucleotide sequence ID" value="NZ_LDPZ01000006.1"/>
</dbReference>